<comment type="caution">
    <text evidence="1">The sequence shown here is derived from an EMBL/GenBank/DDBJ whole genome shotgun (WGS) entry which is preliminary data.</text>
</comment>
<dbReference type="Proteomes" id="UP000095042">
    <property type="component" value="Unassembled WGS sequence"/>
</dbReference>
<dbReference type="AlphaFoldDB" id="A0A1E3WDB8"/>
<proteinExistence type="predicted"/>
<gene>
    <name evidence="1" type="ORF">AUC71_07635</name>
</gene>
<dbReference type="EMBL" id="LPWD01000049">
    <property type="protein sequence ID" value="ODS03798.1"/>
    <property type="molecule type" value="Genomic_DNA"/>
</dbReference>
<evidence type="ECO:0008006" key="3">
    <source>
        <dbReference type="Google" id="ProtNLM"/>
    </source>
</evidence>
<evidence type="ECO:0000313" key="1">
    <source>
        <dbReference type="EMBL" id="ODS03798.1"/>
    </source>
</evidence>
<keyword evidence="2" id="KW-1185">Reference proteome</keyword>
<reference evidence="1 2" key="1">
    <citation type="journal article" date="2016" name="Environ. Microbiol.">
        <title>New Methyloceanibacter diversity from North Sea sediments includes methanotroph containing solely the soluble methane monooxygenase.</title>
        <authorList>
            <person name="Vekeman B."/>
            <person name="Kerckhof F.M."/>
            <person name="Cremers G."/>
            <person name="de Vos P."/>
            <person name="Vandamme P."/>
            <person name="Boon N."/>
            <person name="Op den Camp H.J."/>
            <person name="Heylen K."/>
        </authorList>
    </citation>
    <scope>NUCLEOTIDE SEQUENCE [LARGE SCALE GENOMIC DNA]</scope>
    <source>
        <strain evidence="1 2">R-67177</strain>
    </source>
</reference>
<name>A0A1E3WDB8_9HYPH</name>
<organism evidence="1 2">
    <name type="scientific">Methyloceanibacter marginalis</name>
    <dbReference type="NCBI Taxonomy" id="1774971"/>
    <lineage>
        <taxon>Bacteria</taxon>
        <taxon>Pseudomonadati</taxon>
        <taxon>Pseudomonadota</taxon>
        <taxon>Alphaproteobacteria</taxon>
        <taxon>Hyphomicrobiales</taxon>
        <taxon>Hyphomicrobiaceae</taxon>
        <taxon>Methyloceanibacter</taxon>
    </lineage>
</organism>
<accession>A0A1E3WDB8</accession>
<sequence length="65" mass="7463">MYTRYRGYILQGQAARPGWQVRIRPSRPGVPILSRGSVDAPTLDDAIAEAERRIDRLLWEARIRA</sequence>
<dbReference type="RefSeq" id="WP_069623001.1">
    <property type="nucleotide sequence ID" value="NZ_LPWD01000049.1"/>
</dbReference>
<protein>
    <recommendedName>
        <fullName evidence="3">Integrase DNA-binding domain-containing protein</fullName>
    </recommendedName>
</protein>
<evidence type="ECO:0000313" key="2">
    <source>
        <dbReference type="Proteomes" id="UP000095042"/>
    </source>
</evidence>